<accession>X0UMF7</accession>
<organism evidence="1">
    <name type="scientific">marine sediment metagenome</name>
    <dbReference type="NCBI Taxonomy" id="412755"/>
    <lineage>
        <taxon>unclassified sequences</taxon>
        <taxon>metagenomes</taxon>
        <taxon>ecological metagenomes</taxon>
    </lineage>
</organism>
<proteinExistence type="predicted"/>
<dbReference type="AlphaFoldDB" id="X0UMF7"/>
<comment type="caution">
    <text evidence="1">The sequence shown here is derived from an EMBL/GenBank/DDBJ whole genome shotgun (WGS) entry which is preliminary data.</text>
</comment>
<dbReference type="EMBL" id="BARS01027000">
    <property type="protein sequence ID" value="GAG06865.1"/>
    <property type="molecule type" value="Genomic_DNA"/>
</dbReference>
<gene>
    <name evidence="1" type="ORF">S01H1_42448</name>
</gene>
<reference evidence="1" key="1">
    <citation type="journal article" date="2014" name="Front. Microbiol.">
        <title>High frequency of phylogenetically diverse reductive dehalogenase-homologous genes in deep subseafloor sedimentary metagenomes.</title>
        <authorList>
            <person name="Kawai M."/>
            <person name="Futagami T."/>
            <person name="Toyoda A."/>
            <person name="Takaki Y."/>
            <person name="Nishi S."/>
            <person name="Hori S."/>
            <person name="Arai W."/>
            <person name="Tsubouchi T."/>
            <person name="Morono Y."/>
            <person name="Uchiyama I."/>
            <person name="Ito T."/>
            <person name="Fujiyama A."/>
            <person name="Inagaki F."/>
            <person name="Takami H."/>
        </authorList>
    </citation>
    <scope>NUCLEOTIDE SEQUENCE</scope>
    <source>
        <strain evidence="1">Expedition CK06-06</strain>
    </source>
</reference>
<sequence>MKAMILIEIPVYPVEACVHLKPDYKWFLDSQLKDTYEPISTQAFSYYQKAFPNA</sequence>
<name>X0UMF7_9ZZZZ</name>
<evidence type="ECO:0000313" key="1">
    <source>
        <dbReference type="EMBL" id="GAG06865.1"/>
    </source>
</evidence>
<protein>
    <submittedName>
        <fullName evidence="1">Uncharacterized protein</fullName>
    </submittedName>
</protein>